<feature type="transmembrane region" description="Helical" evidence="1">
    <location>
        <begin position="13"/>
        <end position="34"/>
    </location>
</feature>
<sequence>MLEYANIGLEPCWLFWLSFLAAAAAAIGGLSWLIQEGLGDENAREVKVWCWFIGMMYECMKERVEHVMEMGCVTDDMIHDEHKLQIFTKWTSDFTRSNHLTVIQIGSLVGLIWAGGFGMSRNQVEE</sequence>
<dbReference type="Proteomes" id="UP001180020">
    <property type="component" value="Unassembled WGS sequence"/>
</dbReference>
<reference evidence="2" key="2">
    <citation type="submission" date="2023-06" db="EMBL/GenBank/DDBJ databases">
        <authorList>
            <person name="Ma L."/>
            <person name="Liu K.-W."/>
            <person name="Li Z."/>
            <person name="Hsiao Y.-Y."/>
            <person name="Qi Y."/>
            <person name="Fu T."/>
            <person name="Tang G."/>
            <person name="Zhang D."/>
            <person name="Sun W.-H."/>
            <person name="Liu D.-K."/>
            <person name="Li Y."/>
            <person name="Chen G.-Z."/>
            <person name="Liu X.-D."/>
            <person name="Liao X.-Y."/>
            <person name="Jiang Y.-T."/>
            <person name="Yu X."/>
            <person name="Hao Y."/>
            <person name="Huang J."/>
            <person name="Zhao X.-W."/>
            <person name="Ke S."/>
            <person name="Chen Y.-Y."/>
            <person name="Wu W.-L."/>
            <person name="Hsu J.-L."/>
            <person name="Lin Y.-F."/>
            <person name="Huang M.-D."/>
            <person name="Li C.-Y."/>
            <person name="Huang L."/>
            <person name="Wang Z.-W."/>
            <person name="Zhao X."/>
            <person name="Zhong W.-Y."/>
            <person name="Peng D.-H."/>
            <person name="Ahmad S."/>
            <person name="Lan S."/>
            <person name="Zhang J.-S."/>
            <person name="Tsai W.-C."/>
            <person name="Van De Peer Y."/>
            <person name="Liu Z.-J."/>
        </authorList>
    </citation>
    <scope>NUCLEOTIDE SEQUENCE</scope>
    <source>
        <strain evidence="2">CP</strain>
        <tissue evidence="2">Leaves</tissue>
    </source>
</reference>
<reference evidence="2" key="1">
    <citation type="journal article" date="2023" name="Nat. Commun.">
        <title>Diploid and tetraploid genomes of Acorus and the evolution of monocots.</title>
        <authorList>
            <person name="Ma L."/>
            <person name="Liu K.W."/>
            <person name="Li Z."/>
            <person name="Hsiao Y.Y."/>
            <person name="Qi Y."/>
            <person name="Fu T."/>
            <person name="Tang G.D."/>
            <person name="Zhang D."/>
            <person name="Sun W.H."/>
            <person name="Liu D.K."/>
            <person name="Li Y."/>
            <person name="Chen G.Z."/>
            <person name="Liu X.D."/>
            <person name="Liao X.Y."/>
            <person name="Jiang Y.T."/>
            <person name="Yu X."/>
            <person name="Hao Y."/>
            <person name="Huang J."/>
            <person name="Zhao X.W."/>
            <person name="Ke S."/>
            <person name="Chen Y.Y."/>
            <person name="Wu W.L."/>
            <person name="Hsu J.L."/>
            <person name="Lin Y.F."/>
            <person name="Huang M.D."/>
            <person name="Li C.Y."/>
            <person name="Huang L."/>
            <person name="Wang Z.W."/>
            <person name="Zhao X."/>
            <person name="Zhong W.Y."/>
            <person name="Peng D.H."/>
            <person name="Ahmad S."/>
            <person name="Lan S."/>
            <person name="Zhang J.S."/>
            <person name="Tsai W.C."/>
            <person name="Van de Peer Y."/>
            <person name="Liu Z.J."/>
        </authorList>
    </citation>
    <scope>NUCLEOTIDE SEQUENCE</scope>
    <source>
        <strain evidence="2">CP</strain>
    </source>
</reference>
<name>A0AAV9FHV0_ACOCL</name>
<comment type="caution">
    <text evidence="2">The sequence shown here is derived from an EMBL/GenBank/DDBJ whole genome shotgun (WGS) entry which is preliminary data.</text>
</comment>
<accession>A0AAV9FHV0</accession>
<keyword evidence="1" id="KW-1133">Transmembrane helix</keyword>
<keyword evidence="3" id="KW-1185">Reference proteome</keyword>
<protein>
    <submittedName>
        <fullName evidence="2">Uncharacterized protein</fullName>
    </submittedName>
</protein>
<gene>
    <name evidence="2" type="ORF">QJS10_CPA01g01877</name>
</gene>
<dbReference type="AlphaFoldDB" id="A0AAV9FHV0"/>
<organism evidence="2 3">
    <name type="scientific">Acorus calamus</name>
    <name type="common">Sweet flag</name>
    <dbReference type="NCBI Taxonomy" id="4465"/>
    <lineage>
        <taxon>Eukaryota</taxon>
        <taxon>Viridiplantae</taxon>
        <taxon>Streptophyta</taxon>
        <taxon>Embryophyta</taxon>
        <taxon>Tracheophyta</taxon>
        <taxon>Spermatophyta</taxon>
        <taxon>Magnoliopsida</taxon>
        <taxon>Liliopsida</taxon>
        <taxon>Acoraceae</taxon>
        <taxon>Acorus</taxon>
    </lineage>
</organism>
<evidence type="ECO:0000256" key="1">
    <source>
        <dbReference type="SAM" id="Phobius"/>
    </source>
</evidence>
<proteinExistence type="predicted"/>
<keyword evidence="1" id="KW-0812">Transmembrane</keyword>
<evidence type="ECO:0000313" key="2">
    <source>
        <dbReference type="EMBL" id="KAK1325317.1"/>
    </source>
</evidence>
<dbReference type="EMBL" id="JAUJYO010000001">
    <property type="protein sequence ID" value="KAK1325317.1"/>
    <property type="molecule type" value="Genomic_DNA"/>
</dbReference>
<keyword evidence="1" id="KW-0472">Membrane</keyword>
<evidence type="ECO:0000313" key="3">
    <source>
        <dbReference type="Proteomes" id="UP001180020"/>
    </source>
</evidence>